<accession>A0A7S3PEN6</accession>
<sequence>MTATVSDSKHLSRFFAFCWLIGKRVCKRSRMGTFFTKLKRRIFKKLDTDTDSKTDQLLNMANNPNLDNDDYAESVLYDAFSPAYTELSIENHLRLAMDALAEAQTILPVADLWGPVSVSHPLYELVYKCMSNTVSALDKRAFIDWRNLPAGDPHKTMFRPWTVVYKNFYRGNPSPVKTQPIEMKLTGSDKTNEITLLFLWNKMKHMATPSLQIFKSKRDNTPYLAFRFAPGDDLITALTAWVQAAIAATR</sequence>
<name>A0A7S3PEN6_9STRA</name>
<reference evidence="1" key="1">
    <citation type="submission" date="2021-01" db="EMBL/GenBank/DDBJ databases">
        <authorList>
            <person name="Corre E."/>
            <person name="Pelletier E."/>
            <person name="Niang G."/>
            <person name="Scheremetjew M."/>
            <person name="Finn R."/>
            <person name="Kale V."/>
            <person name="Holt S."/>
            <person name="Cochrane G."/>
            <person name="Meng A."/>
            <person name="Brown T."/>
            <person name="Cohen L."/>
        </authorList>
    </citation>
    <scope>NUCLEOTIDE SEQUENCE</scope>
    <source>
        <strain evidence="1">GSBS06</strain>
    </source>
</reference>
<organism evidence="1">
    <name type="scientific">Aplanochytrium stocchinoi</name>
    <dbReference type="NCBI Taxonomy" id="215587"/>
    <lineage>
        <taxon>Eukaryota</taxon>
        <taxon>Sar</taxon>
        <taxon>Stramenopiles</taxon>
        <taxon>Bigyra</taxon>
        <taxon>Labyrinthulomycetes</taxon>
        <taxon>Thraustochytrida</taxon>
        <taxon>Thraustochytriidae</taxon>
        <taxon>Aplanochytrium</taxon>
    </lineage>
</organism>
<dbReference type="AlphaFoldDB" id="A0A7S3PEN6"/>
<evidence type="ECO:0000313" key="1">
    <source>
        <dbReference type="EMBL" id="CAE0429710.1"/>
    </source>
</evidence>
<protein>
    <submittedName>
        <fullName evidence="1">Uncharacterized protein</fullName>
    </submittedName>
</protein>
<proteinExistence type="predicted"/>
<dbReference type="EMBL" id="HBIN01000190">
    <property type="protein sequence ID" value="CAE0429710.1"/>
    <property type="molecule type" value="Transcribed_RNA"/>
</dbReference>
<gene>
    <name evidence="1" type="ORF">ASTO00021_LOCUS71</name>
</gene>